<dbReference type="InterPro" id="IPR008927">
    <property type="entry name" value="6-PGluconate_DH-like_C_sf"/>
</dbReference>
<dbReference type="InterPro" id="IPR013118">
    <property type="entry name" value="Mannitol_DH_C"/>
</dbReference>
<evidence type="ECO:0000256" key="1">
    <source>
        <dbReference type="ARBA" id="ARBA00023002"/>
    </source>
</evidence>
<keyword evidence="2" id="KW-0520">NAD</keyword>
<name>A0ABX3PH76_9HYPH</name>
<reference evidence="5 6" key="1">
    <citation type="journal article" date="2017" name="Antonie Van Leeuwenhoek">
        <title>Rhizobium rhizosphaerae sp. nov., a novel species isolated from rice rhizosphere.</title>
        <authorList>
            <person name="Zhao J.J."/>
            <person name="Zhang J."/>
            <person name="Zhang R.J."/>
            <person name="Zhang C.W."/>
            <person name="Yin H.Q."/>
            <person name="Zhang X.X."/>
        </authorList>
    </citation>
    <scope>NUCLEOTIDE SEQUENCE [LARGE SCALE GENOMIC DNA]</scope>
    <source>
        <strain evidence="5 6">RD15</strain>
    </source>
</reference>
<dbReference type="EMBL" id="MSPX01000003">
    <property type="protein sequence ID" value="OQP87496.1"/>
    <property type="molecule type" value="Genomic_DNA"/>
</dbReference>
<dbReference type="Gene3D" id="1.10.1040.10">
    <property type="entry name" value="N-(1-d-carboxylethyl)-l-norvaline Dehydrogenase, domain 2"/>
    <property type="match status" value="1"/>
</dbReference>
<evidence type="ECO:0000256" key="2">
    <source>
        <dbReference type="ARBA" id="ARBA00023027"/>
    </source>
</evidence>
<proteinExistence type="predicted"/>
<dbReference type="SUPFAM" id="SSF48179">
    <property type="entry name" value="6-phosphogluconate dehydrogenase C-terminal domain-like"/>
    <property type="match status" value="1"/>
</dbReference>
<dbReference type="InterPro" id="IPR013131">
    <property type="entry name" value="Mannitol_DH_N"/>
</dbReference>
<evidence type="ECO:0000259" key="3">
    <source>
        <dbReference type="Pfam" id="PF01232"/>
    </source>
</evidence>
<dbReference type="Pfam" id="PF08125">
    <property type="entry name" value="Mannitol_dh_C"/>
    <property type="match status" value="1"/>
</dbReference>
<dbReference type="RefSeq" id="WP_081174711.1">
    <property type="nucleotide sequence ID" value="NZ_MSPX01000003.1"/>
</dbReference>
<evidence type="ECO:0000313" key="5">
    <source>
        <dbReference type="EMBL" id="OQP87496.1"/>
    </source>
</evidence>
<comment type="caution">
    <text evidence="5">The sequence shown here is derived from an EMBL/GenBank/DDBJ whole genome shotgun (WGS) entry which is preliminary data.</text>
</comment>
<organism evidence="5 6">
    <name type="scientific">Xaviernesmea rhizosphaerae</name>
    <dbReference type="NCBI Taxonomy" id="1672749"/>
    <lineage>
        <taxon>Bacteria</taxon>
        <taxon>Pseudomonadati</taxon>
        <taxon>Pseudomonadota</taxon>
        <taxon>Alphaproteobacteria</taxon>
        <taxon>Hyphomicrobiales</taxon>
        <taxon>Rhizobiaceae</taxon>
        <taxon>Rhizobium/Agrobacterium group</taxon>
        <taxon>Xaviernesmea</taxon>
    </lineage>
</organism>
<gene>
    <name evidence="5" type="ORF">BTR14_06100</name>
</gene>
<dbReference type="PANTHER" id="PTHR30524">
    <property type="entry name" value="MANNITOL-1-PHOSPHATE 5-DEHYDROGENASE"/>
    <property type="match status" value="1"/>
</dbReference>
<feature type="domain" description="Mannitol dehydrogenase C-terminal" evidence="4">
    <location>
        <begin position="243"/>
        <end position="347"/>
    </location>
</feature>
<dbReference type="PANTHER" id="PTHR30524:SF0">
    <property type="entry name" value="ALTRONATE OXIDOREDUCTASE-RELATED"/>
    <property type="match status" value="1"/>
</dbReference>
<evidence type="ECO:0000259" key="4">
    <source>
        <dbReference type="Pfam" id="PF08125"/>
    </source>
</evidence>
<dbReference type="Gene3D" id="3.40.50.720">
    <property type="entry name" value="NAD(P)-binding Rossmann-like Domain"/>
    <property type="match status" value="1"/>
</dbReference>
<feature type="domain" description="Mannitol dehydrogenase N-terminal" evidence="3">
    <location>
        <begin position="7"/>
        <end position="226"/>
    </location>
</feature>
<keyword evidence="1" id="KW-0560">Oxidoreductase</keyword>
<protein>
    <submittedName>
        <fullName evidence="5">D-mannonate oxidoreductase</fullName>
    </submittedName>
</protein>
<dbReference type="Pfam" id="PF01232">
    <property type="entry name" value="Mannitol_dh"/>
    <property type="match status" value="1"/>
</dbReference>
<dbReference type="Proteomes" id="UP000192652">
    <property type="component" value="Unassembled WGS sequence"/>
</dbReference>
<keyword evidence="6" id="KW-1185">Reference proteome</keyword>
<sequence>MSGLLLQFGTSRFLQAHADLFLHEARMAGQDVPAVVIVQTSGSAARAGRLAAFSNPEGFPVRIRGLEDGQPVEREVQVKSVTRGLSTAADWPEIVSLFAEEADYILSNTGDSGYSVAPEEAGQGLDSSAPLPSFPGKLAQLLLARYRAGGRALTILPCELINRNGPVLKAIVTDLARGAGADAAFLAWLDTKVIFANTLVDRIVSEPLEPAGAVAEPYALWAIEEAPGLVPPCTHPSIVLAPDIEPYERLKLHILNLGHTVLADIWQREGRPAGETVRAILSDPAIAARLDALYRDEVVPGFAARGLGREAQAYVETTLSRFRNPFLDHRLSEIAGNHAVKIERRIAAFLAWAGTPAPTLQNIVSR</sequence>
<dbReference type="InterPro" id="IPR013328">
    <property type="entry name" value="6PGD_dom2"/>
</dbReference>
<dbReference type="InterPro" id="IPR036291">
    <property type="entry name" value="NAD(P)-bd_dom_sf"/>
</dbReference>
<evidence type="ECO:0000313" key="6">
    <source>
        <dbReference type="Proteomes" id="UP000192652"/>
    </source>
</evidence>
<accession>A0ABX3PH76</accession>
<dbReference type="SUPFAM" id="SSF51735">
    <property type="entry name" value="NAD(P)-binding Rossmann-fold domains"/>
    <property type="match status" value="1"/>
</dbReference>